<dbReference type="Proteomes" id="UP000646911">
    <property type="component" value="Unassembled WGS sequence"/>
</dbReference>
<dbReference type="PANTHER" id="PTHR43690:SF17">
    <property type="entry name" value="PROTEIN YHJJ"/>
    <property type="match status" value="1"/>
</dbReference>
<sequence length="451" mass="51463">MLLIFTWQIQVCSLAAESEKTLIIESDETQARFVRTIEDVQEYQLKNGLQILLMPNFKSSLYVVNLVYRTGSAGELEGESGLSHMFEHFVAQRSSLLYPRLAEDLKVKHINRLGITSSDFTYYRTNYIASRKELEWVLALDAERMSHFDYDEDSLKTVLQEVYQEMDDKVSNHEVSLLVNAAIAMRPGQGSGRDVLGRKSDLANINLAKLRAFWQSHYRPDNASLIVAGNFDVAEMLQLIQARFASIPKPEAALLHRRFEPIVQSSAQEISISYKRTAPGVISAYRVAPVGNSDFAAVYLLAGMMEERRLAKKSADDTITEKISAFVTPYMDDSILVFRSLLPYGSGNLLPDAKSRLLSLEKDILEHPFTQVELDRAKAKMAKGFQSRMNDPERYVTSLPRYIVANDWSWNFTVRDMTEKISLEKMQNLAQQWLREQNRTMAFLREDEAAK</sequence>
<proteinExistence type="predicted"/>
<dbReference type="InterPro" id="IPR007863">
    <property type="entry name" value="Peptidase_M16_C"/>
</dbReference>
<dbReference type="EMBL" id="JACOFX010000003">
    <property type="protein sequence ID" value="MBC3907637.1"/>
    <property type="molecule type" value="Genomic_DNA"/>
</dbReference>
<evidence type="ECO:0000259" key="1">
    <source>
        <dbReference type="Pfam" id="PF05193"/>
    </source>
</evidence>
<comment type="caution">
    <text evidence="2">The sequence shown here is derived from an EMBL/GenBank/DDBJ whole genome shotgun (WGS) entry which is preliminary data.</text>
</comment>
<protein>
    <submittedName>
        <fullName evidence="2">Insulinase family protein</fullName>
    </submittedName>
</protein>
<accession>A0ABR6Z8Y9</accession>
<gene>
    <name evidence="2" type="ORF">H8L47_08670</name>
</gene>
<dbReference type="PANTHER" id="PTHR43690">
    <property type="entry name" value="NARDILYSIN"/>
    <property type="match status" value="1"/>
</dbReference>
<organism evidence="2 3">
    <name type="scientific">Undibacterium umbellatum</name>
    <dbReference type="NCBI Taxonomy" id="2762300"/>
    <lineage>
        <taxon>Bacteria</taxon>
        <taxon>Pseudomonadati</taxon>
        <taxon>Pseudomonadota</taxon>
        <taxon>Betaproteobacteria</taxon>
        <taxon>Burkholderiales</taxon>
        <taxon>Oxalobacteraceae</taxon>
        <taxon>Undibacterium</taxon>
    </lineage>
</organism>
<dbReference type="SUPFAM" id="SSF63411">
    <property type="entry name" value="LuxS/MPP-like metallohydrolase"/>
    <property type="match status" value="2"/>
</dbReference>
<name>A0ABR6Z8Y9_9BURK</name>
<dbReference type="RefSeq" id="WP_186953193.1">
    <property type="nucleotide sequence ID" value="NZ_JACOFX010000003.1"/>
</dbReference>
<evidence type="ECO:0000313" key="2">
    <source>
        <dbReference type="EMBL" id="MBC3907637.1"/>
    </source>
</evidence>
<dbReference type="Pfam" id="PF05193">
    <property type="entry name" value="Peptidase_M16_C"/>
    <property type="match status" value="1"/>
</dbReference>
<dbReference type="InterPro" id="IPR011249">
    <property type="entry name" value="Metalloenz_LuxS/M16"/>
</dbReference>
<dbReference type="Gene3D" id="3.30.830.10">
    <property type="entry name" value="Metalloenzyme, LuxS/M16 peptidase-like"/>
    <property type="match status" value="2"/>
</dbReference>
<keyword evidence="3" id="KW-1185">Reference proteome</keyword>
<dbReference type="InterPro" id="IPR050626">
    <property type="entry name" value="Peptidase_M16"/>
</dbReference>
<feature type="domain" description="Peptidase M16 C-terminal" evidence="1">
    <location>
        <begin position="204"/>
        <end position="380"/>
    </location>
</feature>
<evidence type="ECO:0000313" key="3">
    <source>
        <dbReference type="Proteomes" id="UP000646911"/>
    </source>
</evidence>
<reference evidence="2 3" key="1">
    <citation type="submission" date="2020-08" db="EMBL/GenBank/DDBJ databases">
        <title>Novel species isolated from subtropical streams in China.</title>
        <authorList>
            <person name="Lu H."/>
        </authorList>
    </citation>
    <scope>NUCLEOTIDE SEQUENCE [LARGE SCALE GENOMIC DNA]</scope>
    <source>
        <strain evidence="2 3">NL8W</strain>
    </source>
</reference>